<dbReference type="Pfam" id="PF05101">
    <property type="entry name" value="VirB3"/>
    <property type="match status" value="1"/>
</dbReference>
<dbReference type="HOGENOM" id="CLU_158477_1_0_5"/>
<protein>
    <submittedName>
        <fullName evidence="5">Type IV secretory pathway, VirB3 family protein</fullName>
    </submittedName>
</protein>
<comment type="subcellular location">
    <subcellularLocation>
        <location evidence="1">Membrane</location>
    </subcellularLocation>
</comment>
<keyword evidence="4" id="KW-0472">Membrane</keyword>
<keyword evidence="3" id="KW-1133">Transmembrane helix</keyword>
<accession>A4X0Q8</accession>
<evidence type="ECO:0000313" key="5">
    <source>
        <dbReference type="EMBL" id="ABP73222.1"/>
    </source>
</evidence>
<dbReference type="EMBL" id="CP000665">
    <property type="protein sequence ID" value="ABP73222.1"/>
    <property type="molecule type" value="Genomic_DNA"/>
</dbReference>
<geneLocation type="plasmid" evidence="5">
    <name>pRSPA04</name>
</geneLocation>
<sequence length="109" mass="12233">MEKVKLNEDPLFLALTRPAMIFGIPMEAFALSCGAAGLAMISADSILYLLLAVPLLVASRIIVERDQNAFQILFRWLDTSARCRNRAFWGGTTCSPLRLRRSFKVEEID</sequence>
<dbReference type="KEGG" id="rsq:Rsph17025_4377"/>
<dbReference type="AlphaFoldDB" id="A4X0Q8"/>
<keyword evidence="5" id="KW-0614">Plasmid</keyword>
<evidence type="ECO:0000256" key="3">
    <source>
        <dbReference type="ARBA" id="ARBA00022989"/>
    </source>
</evidence>
<evidence type="ECO:0000256" key="2">
    <source>
        <dbReference type="ARBA" id="ARBA00022692"/>
    </source>
</evidence>
<name>A4X0Q8_CERS5</name>
<organism evidence="5">
    <name type="scientific">Cereibacter sphaeroides (strain ATCC 17025 / ATH 2.4.3)</name>
    <name type="common">Rhodobacter sphaeroides</name>
    <dbReference type="NCBI Taxonomy" id="349102"/>
    <lineage>
        <taxon>Bacteria</taxon>
        <taxon>Pseudomonadati</taxon>
        <taxon>Pseudomonadota</taxon>
        <taxon>Alphaproteobacteria</taxon>
        <taxon>Rhodobacterales</taxon>
        <taxon>Paracoccaceae</taxon>
        <taxon>Cereibacter</taxon>
    </lineage>
</organism>
<proteinExistence type="predicted"/>
<gene>
    <name evidence="5" type="ordered locus">Rsph17025_4377</name>
</gene>
<evidence type="ECO:0000256" key="4">
    <source>
        <dbReference type="ARBA" id="ARBA00023136"/>
    </source>
</evidence>
<keyword evidence="2" id="KW-0812">Transmembrane</keyword>
<dbReference type="GO" id="GO:0016020">
    <property type="term" value="C:membrane"/>
    <property type="evidence" value="ECO:0007669"/>
    <property type="project" value="UniProtKB-SubCell"/>
</dbReference>
<reference evidence="5" key="1">
    <citation type="submission" date="2007-04" db="EMBL/GenBank/DDBJ databases">
        <title>Complete sequence of plasmid pRSPA04 of Rhodobacter sphaeroides ATCC 17025.</title>
        <authorList>
            <consortium name="US DOE Joint Genome Institute"/>
            <person name="Copeland A."/>
            <person name="Lucas S."/>
            <person name="Lapidus A."/>
            <person name="Barry K."/>
            <person name="Detter J.C."/>
            <person name="Glavina del Rio T."/>
            <person name="Hammon N."/>
            <person name="Israni S."/>
            <person name="Dalin E."/>
            <person name="Tice H."/>
            <person name="Pitluck S."/>
            <person name="Chertkov O."/>
            <person name="Brettin T."/>
            <person name="Bruce D."/>
            <person name="Han C."/>
            <person name="Schmutz J."/>
            <person name="Larimer F."/>
            <person name="Land M."/>
            <person name="Hauser L."/>
            <person name="Kyrpides N."/>
            <person name="Kim E."/>
            <person name="Richardson P."/>
            <person name="Mackenzie C."/>
            <person name="Choudhary M."/>
            <person name="Donohue T.J."/>
            <person name="Kaplan S."/>
        </authorList>
    </citation>
    <scope>NUCLEOTIDE SEQUENCE [LARGE SCALE GENOMIC DNA]</scope>
    <source>
        <strain evidence="5">ATCC 17025</strain>
        <plasmid evidence="5">pRSPA04</plasmid>
    </source>
</reference>
<evidence type="ECO:0000256" key="1">
    <source>
        <dbReference type="ARBA" id="ARBA00004370"/>
    </source>
</evidence>
<dbReference type="BioCyc" id="RSPH349102:G1G8M-4519-MONOMER"/>
<dbReference type="InterPro" id="IPR007792">
    <property type="entry name" value="T4SS_VirB3/TrbD/AvhB"/>
</dbReference>